<sequence>MMKYMPFHAQEFYVVADSYCRKYPWLDLDLKASHFATLPSLNEVEVIDELIELWVAGFSELAGKMFTKEDVCVHTCFRNDKRSYHLILKSVKGNVATVFASMAQEKIFVAALHRALHELSGDVGTFWRLAQEPDLSVYKSSQAFCLIGASKNDSPPFCLRFAPDPTYDPTIEEMVDTFPLVLYGTETTFVSDLKSCNLHLDVFVRSTNLIQLHIARIPPLSPKPPPTHSLLDPLPDKTLWLRI</sequence>
<name>A0ACC2SKB5_9FUNG</name>
<organism evidence="1 2">
    <name type="scientific">Entomophthora muscae</name>
    <dbReference type="NCBI Taxonomy" id="34485"/>
    <lineage>
        <taxon>Eukaryota</taxon>
        <taxon>Fungi</taxon>
        <taxon>Fungi incertae sedis</taxon>
        <taxon>Zoopagomycota</taxon>
        <taxon>Entomophthoromycotina</taxon>
        <taxon>Entomophthoromycetes</taxon>
        <taxon>Entomophthorales</taxon>
        <taxon>Entomophthoraceae</taxon>
        <taxon>Entomophthora</taxon>
    </lineage>
</organism>
<proteinExistence type="predicted"/>
<comment type="caution">
    <text evidence="1">The sequence shown here is derived from an EMBL/GenBank/DDBJ whole genome shotgun (WGS) entry which is preliminary data.</text>
</comment>
<evidence type="ECO:0000313" key="1">
    <source>
        <dbReference type="EMBL" id="KAJ9062783.1"/>
    </source>
</evidence>
<keyword evidence="2" id="KW-1185">Reference proteome</keyword>
<evidence type="ECO:0000313" key="2">
    <source>
        <dbReference type="Proteomes" id="UP001165960"/>
    </source>
</evidence>
<gene>
    <name evidence="1" type="ORF">DSO57_1006851</name>
</gene>
<accession>A0ACC2SKB5</accession>
<protein>
    <submittedName>
        <fullName evidence="1">Uncharacterized protein</fullName>
    </submittedName>
</protein>
<dbReference type="EMBL" id="QTSX02004990">
    <property type="protein sequence ID" value="KAJ9062783.1"/>
    <property type="molecule type" value="Genomic_DNA"/>
</dbReference>
<dbReference type="Proteomes" id="UP001165960">
    <property type="component" value="Unassembled WGS sequence"/>
</dbReference>
<reference evidence="1" key="1">
    <citation type="submission" date="2022-04" db="EMBL/GenBank/DDBJ databases">
        <title>Genome of the entomopathogenic fungus Entomophthora muscae.</title>
        <authorList>
            <person name="Elya C."/>
            <person name="Lovett B.R."/>
            <person name="Lee E."/>
            <person name="Macias A.M."/>
            <person name="Hajek A.E."/>
            <person name="De Bivort B.L."/>
            <person name="Kasson M.T."/>
            <person name="De Fine Licht H.H."/>
            <person name="Stajich J.E."/>
        </authorList>
    </citation>
    <scope>NUCLEOTIDE SEQUENCE</scope>
    <source>
        <strain evidence="1">Berkeley</strain>
    </source>
</reference>